<dbReference type="STRING" id="10195.A0A3M7RLH2"/>
<proteinExistence type="predicted"/>
<gene>
    <name evidence="2" type="ORF">BpHYR1_014382</name>
</gene>
<organism evidence="2 3">
    <name type="scientific">Brachionus plicatilis</name>
    <name type="common">Marine rotifer</name>
    <name type="synonym">Brachionus muelleri</name>
    <dbReference type="NCBI Taxonomy" id="10195"/>
    <lineage>
        <taxon>Eukaryota</taxon>
        <taxon>Metazoa</taxon>
        <taxon>Spiralia</taxon>
        <taxon>Gnathifera</taxon>
        <taxon>Rotifera</taxon>
        <taxon>Eurotatoria</taxon>
        <taxon>Monogononta</taxon>
        <taxon>Pseudotrocha</taxon>
        <taxon>Ploima</taxon>
        <taxon>Brachionidae</taxon>
        <taxon>Brachionus</taxon>
    </lineage>
</organism>
<evidence type="ECO:0000313" key="3">
    <source>
        <dbReference type="Proteomes" id="UP000276133"/>
    </source>
</evidence>
<accession>A0A3M7RLH2</accession>
<feature type="domain" description="HTH psq-type" evidence="1">
    <location>
        <begin position="6"/>
        <end position="58"/>
    </location>
</feature>
<dbReference type="GO" id="GO:0003677">
    <property type="term" value="F:DNA binding"/>
    <property type="evidence" value="ECO:0007669"/>
    <property type="project" value="InterPro"/>
</dbReference>
<dbReference type="Pfam" id="PF04218">
    <property type="entry name" value="CENP-B_N"/>
    <property type="match status" value="1"/>
</dbReference>
<reference evidence="2 3" key="1">
    <citation type="journal article" date="2018" name="Sci. Rep.">
        <title>Genomic signatures of local adaptation to the degree of environmental predictability in rotifers.</title>
        <authorList>
            <person name="Franch-Gras L."/>
            <person name="Hahn C."/>
            <person name="Garcia-Roger E.M."/>
            <person name="Carmona M.J."/>
            <person name="Serra M."/>
            <person name="Gomez A."/>
        </authorList>
    </citation>
    <scope>NUCLEOTIDE SEQUENCE [LARGE SCALE GENOMIC DNA]</scope>
    <source>
        <strain evidence="2">HYR1</strain>
    </source>
</reference>
<dbReference type="Proteomes" id="UP000276133">
    <property type="component" value="Unassembled WGS sequence"/>
</dbReference>
<sequence length="215" mass="24679">MSNLNKKKRKCISLETKVEIIKKHCEQKIATSILAKEYSVNTSTISTILSSKEKILEHFEKNLCGTEKKRIKLSSFDDVDKAVLFWFEQVQKYSNVTVSGIEIQIFSNFDKYAYVSIDSNFPARGLLSDVEIINSVNNTAQNDDSDSDVEEIEKPKKPVISSKEAIDKINDLKDFFLNKNQDFSKIVDFLFNIENVVIEKCNTKQTSIKDFLKKQ</sequence>
<comment type="caution">
    <text evidence="2">The sequence shown here is derived from an EMBL/GenBank/DDBJ whole genome shotgun (WGS) entry which is preliminary data.</text>
</comment>
<dbReference type="AlphaFoldDB" id="A0A3M7RLH2"/>
<dbReference type="EMBL" id="REGN01003146">
    <property type="protein sequence ID" value="RNA24309.1"/>
    <property type="molecule type" value="Genomic_DNA"/>
</dbReference>
<evidence type="ECO:0000313" key="2">
    <source>
        <dbReference type="EMBL" id="RNA24309.1"/>
    </source>
</evidence>
<keyword evidence="3" id="KW-1185">Reference proteome</keyword>
<name>A0A3M7RLH2_BRAPC</name>
<dbReference type="SUPFAM" id="SSF46689">
    <property type="entry name" value="Homeodomain-like"/>
    <property type="match status" value="1"/>
</dbReference>
<protein>
    <submittedName>
        <fullName evidence="2">Tigger transposable element-derived 6</fullName>
    </submittedName>
</protein>
<dbReference type="InterPro" id="IPR007889">
    <property type="entry name" value="HTH_Psq"/>
</dbReference>
<dbReference type="InterPro" id="IPR009057">
    <property type="entry name" value="Homeodomain-like_sf"/>
</dbReference>
<dbReference type="Gene3D" id="1.10.10.60">
    <property type="entry name" value="Homeodomain-like"/>
    <property type="match status" value="1"/>
</dbReference>
<dbReference type="OrthoDB" id="9909311at2759"/>
<evidence type="ECO:0000259" key="1">
    <source>
        <dbReference type="Pfam" id="PF04218"/>
    </source>
</evidence>